<dbReference type="GO" id="GO:0030246">
    <property type="term" value="F:carbohydrate binding"/>
    <property type="evidence" value="ECO:0007669"/>
    <property type="project" value="UniProtKB-KW"/>
</dbReference>
<dbReference type="Gene3D" id="1.10.510.10">
    <property type="entry name" value="Transferase(Phosphotransferase) domain 1"/>
    <property type="match status" value="1"/>
</dbReference>
<evidence type="ECO:0000313" key="24">
    <source>
        <dbReference type="EMBL" id="PIN21523.1"/>
    </source>
</evidence>
<feature type="transmembrane region" description="Helical" evidence="20">
    <location>
        <begin position="411"/>
        <end position="437"/>
    </location>
</feature>
<protein>
    <recommendedName>
        <fullName evidence="2">non-specific serine/threonine protein kinase</fullName>
        <ecNumber evidence="2">2.7.11.1</ecNumber>
    </recommendedName>
</protein>
<keyword evidence="3" id="KW-1003">Cell membrane</keyword>
<keyword evidence="6 24" id="KW-0808">Transferase</keyword>
<dbReference type="Gene3D" id="3.30.200.20">
    <property type="entry name" value="Phosphorylase Kinase, domain 1"/>
    <property type="match status" value="1"/>
</dbReference>
<evidence type="ECO:0000256" key="8">
    <source>
        <dbReference type="ARBA" id="ARBA00022729"/>
    </source>
</evidence>
<evidence type="ECO:0000256" key="6">
    <source>
        <dbReference type="ARBA" id="ARBA00022679"/>
    </source>
</evidence>
<dbReference type="InterPro" id="IPR008271">
    <property type="entry name" value="Ser/Thr_kinase_AS"/>
</dbReference>
<sequence>MQTASVTAIISLLIFQSFSLLLVSSYDHTLKQGEKLNSSSYLVSAKRVFTLGFYTPENSHYSYLGIWFTTNITWNPVWLANRDIPVYKDSAIFTITSAGEVIIAHDRADPIELYSAKSGTNITATLLDSGNLVVKEIETNGSSEGKVLWQSFDYPTDVLLPGMKLGVSRRTGRNWTLTSWFSGNNPASGAFTLEWDSIRRRLVIRRRGMVYWTSGDLKLYYEGNNLKLHAFDYMFPKPEGGKFNYNFMNVSNQDEQYFTYSLFLVPYLTDEAQRNISSWRLDYQGNVKDYDMPPYRDYIAQADKCYGYNNKGYYSGCELWEIPKCRNRYQEFSLEHGNFGFTVDYLFDNSSKLSHSDCRDSCWNDCNCVGFKEEEIGCSYWRGKNARFNNNYYSRTRTYVIISVPPKKRAIWKWILISAAIVVFLLSILGATSFFLLRKYKEGRKKKIEELQELEELMKLEGYTEESEFENDGGKGPHLRSFTYASILASTNCFSLSNKLGEGGFGPVYKGKMVEGREIAIKLLSRRSEQGLLEFKTELILISKLQHRNLVKLLDFCIHKNEKMIIYDYMPNGSLDFYLFDPAKSGQLNWERRFNIIEGIAQGLLYLHKYSRVMIVHRDLKASNILFDENMNPKISDFGMARIFKRDVAEANTYKRAGTYGYMAPEYAMQGIFSVKSDIYSFGVLIL</sequence>
<dbReference type="InterPro" id="IPR036426">
    <property type="entry name" value="Bulb-type_lectin_dom_sf"/>
</dbReference>
<comment type="subcellular location">
    <subcellularLocation>
        <location evidence="1">Cell membrane</location>
        <topology evidence="1">Single-pass type I membrane protein</topology>
    </subcellularLocation>
</comment>
<gene>
    <name evidence="24" type="ORF">CDL12_05769</name>
</gene>
<dbReference type="SUPFAM" id="SSF51110">
    <property type="entry name" value="alpha-D-mannose-specific plant lectins"/>
    <property type="match status" value="1"/>
</dbReference>
<evidence type="ECO:0000256" key="16">
    <source>
        <dbReference type="ARBA" id="ARBA00023170"/>
    </source>
</evidence>
<dbReference type="EC" id="2.7.11.1" evidence="2"/>
<keyword evidence="4 24" id="KW-0723">Serine/threonine-protein kinase</keyword>
<dbReference type="Pfam" id="PF07714">
    <property type="entry name" value="PK_Tyr_Ser-Thr"/>
    <property type="match status" value="1"/>
</dbReference>
<keyword evidence="5" id="KW-0597">Phosphoprotein</keyword>
<dbReference type="GO" id="GO:0004674">
    <property type="term" value="F:protein serine/threonine kinase activity"/>
    <property type="evidence" value="ECO:0007669"/>
    <property type="project" value="UniProtKB-KW"/>
</dbReference>
<evidence type="ECO:0000256" key="5">
    <source>
        <dbReference type="ARBA" id="ARBA00022553"/>
    </source>
</evidence>
<keyword evidence="13 20" id="KW-1133">Transmembrane helix</keyword>
<dbReference type="InterPro" id="IPR011009">
    <property type="entry name" value="Kinase-like_dom_sf"/>
</dbReference>
<feature type="chain" id="PRO_5013648021" description="non-specific serine/threonine protein kinase" evidence="21">
    <location>
        <begin position="26"/>
        <end position="687"/>
    </location>
</feature>
<dbReference type="Gene3D" id="2.90.10.10">
    <property type="entry name" value="Bulb-type lectin domain"/>
    <property type="match status" value="1"/>
</dbReference>
<keyword evidence="17" id="KW-0325">Glycoprotein</keyword>
<evidence type="ECO:0000256" key="17">
    <source>
        <dbReference type="ARBA" id="ARBA00023180"/>
    </source>
</evidence>
<evidence type="ECO:0000256" key="1">
    <source>
        <dbReference type="ARBA" id="ARBA00004251"/>
    </source>
</evidence>
<keyword evidence="11 24" id="KW-0418">Kinase</keyword>
<dbReference type="InterPro" id="IPR000719">
    <property type="entry name" value="Prot_kinase_dom"/>
</dbReference>
<name>A0A2G9HVN0_9LAMI</name>
<evidence type="ECO:0000313" key="25">
    <source>
        <dbReference type="Proteomes" id="UP000231279"/>
    </source>
</evidence>
<comment type="caution">
    <text evidence="24">The sequence shown here is derived from an EMBL/GenBank/DDBJ whole genome shotgun (WGS) entry which is preliminary data.</text>
</comment>
<dbReference type="Pfam" id="PF01453">
    <property type="entry name" value="B_lectin"/>
    <property type="match status" value="1"/>
</dbReference>
<evidence type="ECO:0000256" key="9">
    <source>
        <dbReference type="ARBA" id="ARBA00022734"/>
    </source>
</evidence>
<dbReference type="Proteomes" id="UP000231279">
    <property type="component" value="Unassembled WGS sequence"/>
</dbReference>
<organism evidence="24 25">
    <name type="scientific">Handroanthus impetiginosus</name>
    <dbReference type="NCBI Taxonomy" id="429701"/>
    <lineage>
        <taxon>Eukaryota</taxon>
        <taxon>Viridiplantae</taxon>
        <taxon>Streptophyta</taxon>
        <taxon>Embryophyta</taxon>
        <taxon>Tracheophyta</taxon>
        <taxon>Spermatophyta</taxon>
        <taxon>Magnoliopsida</taxon>
        <taxon>eudicotyledons</taxon>
        <taxon>Gunneridae</taxon>
        <taxon>Pentapetalae</taxon>
        <taxon>asterids</taxon>
        <taxon>lamiids</taxon>
        <taxon>Lamiales</taxon>
        <taxon>Bignoniaceae</taxon>
        <taxon>Crescentiina</taxon>
        <taxon>Tabebuia alliance</taxon>
        <taxon>Handroanthus</taxon>
    </lineage>
</organism>
<accession>A0A2G9HVN0</accession>
<keyword evidence="12" id="KW-0067">ATP-binding</keyword>
<dbReference type="FunFam" id="2.90.10.10:FF:000009">
    <property type="entry name" value="Receptor-like serine/threonine-protein kinase SD1-8"/>
    <property type="match status" value="1"/>
</dbReference>
<dbReference type="GO" id="GO:0005886">
    <property type="term" value="C:plasma membrane"/>
    <property type="evidence" value="ECO:0007669"/>
    <property type="project" value="UniProtKB-SubCell"/>
</dbReference>
<evidence type="ECO:0000259" key="23">
    <source>
        <dbReference type="PROSITE" id="PS50927"/>
    </source>
</evidence>
<dbReference type="GO" id="GO:0106310">
    <property type="term" value="F:protein serine kinase activity"/>
    <property type="evidence" value="ECO:0007669"/>
    <property type="project" value="RHEA"/>
</dbReference>
<dbReference type="PANTHER" id="PTHR27002:SF1087">
    <property type="entry name" value="PROTEIN KINASE DOMAIN-CONTAINING PROTEIN"/>
    <property type="match status" value="1"/>
</dbReference>
<evidence type="ECO:0000256" key="3">
    <source>
        <dbReference type="ARBA" id="ARBA00022475"/>
    </source>
</evidence>
<feature type="domain" description="Protein kinase" evidence="22">
    <location>
        <begin position="494"/>
        <end position="687"/>
    </location>
</feature>
<keyword evidence="10" id="KW-0547">Nucleotide-binding</keyword>
<dbReference type="GO" id="GO:0005524">
    <property type="term" value="F:ATP binding"/>
    <property type="evidence" value="ECO:0007669"/>
    <property type="project" value="UniProtKB-KW"/>
</dbReference>
<evidence type="ECO:0000256" key="10">
    <source>
        <dbReference type="ARBA" id="ARBA00022741"/>
    </source>
</evidence>
<comment type="catalytic activity">
    <reaction evidence="19">
        <text>L-seryl-[protein] + ATP = O-phospho-L-seryl-[protein] + ADP + H(+)</text>
        <dbReference type="Rhea" id="RHEA:17989"/>
        <dbReference type="Rhea" id="RHEA-COMP:9863"/>
        <dbReference type="Rhea" id="RHEA-COMP:11604"/>
        <dbReference type="ChEBI" id="CHEBI:15378"/>
        <dbReference type="ChEBI" id="CHEBI:29999"/>
        <dbReference type="ChEBI" id="CHEBI:30616"/>
        <dbReference type="ChEBI" id="CHEBI:83421"/>
        <dbReference type="ChEBI" id="CHEBI:456216"/>
        <dbReference type="EC" id="2.7.11.1"/>
    </reaction>
</comment>
<dbReference type="OrthoDB" id="4062651at2759"/>
<keyword evidence="9" id="KW-0430">Lectin</keyword>
<evidence type="ECO:0000256" key="12">
    <source>
        <dbReference type="ARBA" id="ARBA00022840"/>
    </source>
</evidence>
<evidence type="ECO:0000256" key="18">
    <source>
        <dbReference type="ARBA" id="ARBA00047899"/>
    </source>
</evidence>
<dbReference type="STRING" id="429701.A0A2G9HVN0"/>
<evidence type="ECO:0000256" key="20">
    <source>
        <dbReference type="SAM" id="Phobius"/>
    </source>
</evidence>
<dbReference type="FunFam" id="1.10.510.10:FF:001019">
    <property type="entry name" value="G-type lectin S-receptor-like serine/threonine-protein kinase B120"/>
    <property type="match status" value="1"/>
</dbReference>
<evidence type="ECO:0000256" key="14">
    <source>
        <dbReference type="ARBA" id="ARBA00023136"/>
    </source>
</evidence>
<feature type="signal peptide" evidence="21">
    <location>
        <begin position="1"/>
        <end position="25"/>
    </location>
</feature>
<keyword evidence="25" id="KW-1185">Reference proteome</keyword>
<dbReference type="PROSITE" id="PS50927">
    <property type="entry name" value="BULB_LECTIN"/>
    <property type="match status" value="1"/>
</dbReference>
<evidence type="ECO:0000256" key="4">
    <source>
        <dbReference type="ARBA" id="ARBA00022527"/>
    </source>
</evidence>
<dbReference type="PANTHER" id="PTHR27002">
    <property type="entry name" value="RECEPTOR-LIKE SERINE/THREONINE-PROTEIN KINASE SD1-8"/>
    <property type="match status" value="1"/>
</dbReference>
<reference evidence="25" key="1">
    <citation type="journal article" date="2018" name="Gigascience">
        <title>Genome assembly of the Pink Ipe (Handroanthus impetiginosus, Bignoniaceae), a highly valued, ecologically keystone Neotropical timber forest tree.</title>
        <authorList>
            <person name="Silva-Junior O.B."/>
            <person name="Grattapaglia D."/>
            <person name="Novaes E."/>
            <person name="Collevatti R.G."/>
        </authorList>
    </citation>
    <scope>NUCLEOTIDE SEQUENCE [LARGE SCALE GENOMIC DNA]</scope>
    <source>
        <strain evidence="25">cv. UFG-1</strain>
    </source>
</reference>
<keyword evidence="16" id="KW-0675">Receptor</keyword>
<evidence type="ECO:0000256" key="19">
    <source>
        <dbReference type="ARBA" id="ARBA00048679"/>
    </source>
</evidence>
<keyword evidence="7 20" id="KW-0812">Transmembrane</keyword>
<dbReference type="PROSITE" id="PS50011">
    <property type="entry name" value="PROTEIN_KINASE_DOM"/>
    <property type="match status" value="1"/>
</dbReference>
<dbReference type="PROSITE" id="PS00108">
    <property type="entry name" value="PROTEIN_KINASE_ST"/>
    <property type="match status" value="1"/>
</dbReference>
<dbReference type="AlphaFoldDB" id="A0A2G9HVN0"/>
<evidence type="ECO:0000256" key="13">
    <source>
        <dbReference type="ARBA" id="ARBA00022989"/>
    </source>
</evidence>
<proteinExistence type="predicted"/>
<comment type="catalytic activity">
    <reaction evidence="18">
        <text>L-threonyl-[protein] + ATP = O-phospho-L-threonyl-[protein] + ADP + H(+)</text>
        <dbReference type="Rhea" id="RHEA:46608"/>
        <dbReference type="Rhea" id="RHEA-COMP:11060"/>
        <dbReference type="Rhea" id="RHEA-COMP:11605"/>
        <dbReference type="ChEBI" id="CHEBI:15378"/>
        <dbReference type="ChEBI" id="CHEBI:30013"/>
        <dbReference type="ChEBI" id="CHEBI:30616"/>
        <dbReference type="ChEBI" id="CHEBI:61977"/>
        <dbReference type="ChEBI" id="CHEBI:456216"/>
        <dbReference type="EC" id="2.7.11.1"/>
    </reaction>
</comment>
<evidence type="ECO:0000256" key="11">
    <source>
        <dbReference type="ARBA" id="ARBA00022777"/>
    </source>
</evidence>
<dbReference type="EMBL" id="NKXS01000930">
    <property type="protein sequence ID" value="PIN21523.1"/>
    <property type="molecule type" value="Genomic_DNA"/>
</dbReference>
<keyword evidence="15" id="KW-1015">Disulfide bond</keyword>
<keyword evidence="14 20" id="KW-0472">Membrane</keyword>
<dbReference type="InterPro" id="IPR001480">
    <property type="entry name" value="Bulb-type_lectin_dom"/>
</dbReference>
<feature type="domain" description="Bulb-type lectin" evidence="23">
    <location>
        <begin position="27"/>
        <end position="147"/>
    </location>
</feature>
<evidence type="ECO:0000256" key="7">
    <source>
        <dbReference type="ARBA" id="ARBA00022692"/>
    </source>
</evidence>
<dbReference type="CDD" id="cd00028">
    <property type="entry name" value="B_lectin"/>
    <property type="match status" value="1"/>
</dbReference>
<dbReference type="InterPro" id="IPR001245">
    <property type="entry name" value="Ser-Thr/Tyr_kinase_cat_dom"/>
</dbReference>
<dbReference type="SUPFAM" id="SSF56112">
    <property type="entry name" value="Protein kinase-like (PK-like)"/>
    <property type="match status" value="1"/>
</dbReference>
<dbReference type="SMART" id="SM00220">
    <property type="entry name" value="S_TKc"/>
    <property type="match status" value="1"/>
</dbReference>
<dbReference type="SMART" id="SM00108">
    <property type="entry name" value="B_lectin"/>
    <property type="match status" value="1"/>
</dbReference>
<evidence type="ECO:0000256" key="15">
    <source>
        <dbReference type="ARBA" id="ARBA00023157"/>
    </source>
</evidence>
<evidence type="ECO:0000256" key="2">
    <source>
        <dbReference type="ARBA" id="ARBA00012513"/>
    </source>
</evidence>
<keyword evidence="8 21" id="KW-0732">Signal</keyword>
<evidence type="ECO:0000259" key="22">
    <source>
        <dbReference type="PROSITE" id="PS50011"/>
    </source>
</evidence>
<dbReference type="FunFam" id="3.30.200.20:FF:001238">
    <property type="entry name" value="Os08g0179000 protein"/>
    <property type="match status" value="1"/>
</dbReference>
<evidence type="ECO:0000256" key="21">
    <source>
        <dbReference type="SAM" id="SignalP"/>
    </source>
</evidence>